<reference evidence="15 16" key="1">
    <citation type="submission" date="2021-03" db="EMBL/GenBank/DDBJ databases">
        <authorList>
            <person name="D'Agostino P."/>
            <person name="Huntemann M."/>
            <person name="Clum A."/>
            <person name="Spunde A."/>
            <person name="Palaniappan K."/>
            <person name="Ritter S."/>
            <person name="Mikhailova N."/>
            <person name="Chen I.-M."/>
            <person name="Stamatis D."/>
            <person name="Reddy T."/>
            <person name="O'Malley R."/>
            <person name="Daum C."/>
            <person name="Shapiro N."/>
            <person name="Ivanova N."/>
            <person name="Kyrpides N."/>
            <person name="Woyke T."/>
        </authorList>
    </citation>
    <scope>NUCLEOTIDE SEQUENCE [LARGE SCALE GENOMIC DNA]</scope>
    <source>
        <strain evidence="15 16">WS4403</strain>
    </source>
</reference>
<dbReference type="PANTHER" id="PTHR30561">
    <property type="entry name" value="SMR FAMILY PROTON-DEPENDENT DRUG EFFLUX TRANSPORTER SUGE"/>
    <property type="match status" value="1"/>
</dbReference>
<dbReference type="Pfam" id="PF00892">
    <property type="entry name" value="EamA"/>
    <property type="match status" value="1"/>
</dbReference>
<feature type="transmembrane region" description="Helical" evidence="12">
    <location>
        <begin position="63"/>
        <end position="83"/>
    </location>
</feature>
<dbReference type="InterPro" id="IPR000620">
    <property type="entry name" value="EamA_dom"/>
</dbReference>
<evidence type="ECO:0000256" key="10">
    <source>
        <dbReference type="ARBA" id="ARBA00023098"/>
    </source>
</evidence>
<feature type="domain" description="EamA" evidence="14">
    <location>
        <begin position="8"/>
        <end position="105"/>
    </location>
</feature>
<keyword evidence="16" id="KW-1185">Reference proteome</keyword>
<organism evidence="15 16">
    <name type="scientific">Winslowiella toletana</name>
    <dbReference type="NCBI Taxonomy" id="92490"/>
    <lineage>
        <taxon>Bacteria</taxon>
        <taxon>Pseudomonadati</taxon>
        <taxon>Pseudomonadota</taxon>
        <taxon>Gammaproteobacteria</taxon>
        <taxon>Enterobacterales</taxon>
        <taxon>Erwiniaceae</taxon>
        <taxon>Winslowiella</taxon>
    </lineage>
</organism>
<evidence type="ECO:0000256" key="3">
    <source>
        <dbReference type="ARBA" id="ARBA00022475"/>
    </source>
</evidence>
<evidence type="ECO:0000256" key="4">
    <source>
        <dbReference type="ARBA" id="ARBA00022516"/>
    </source>
</evidence>
<gene>
    <name evidence="15" type="ORF">J2125_004767</name>
</gene>
<comment type="caution">
    <text evidence="15">The sequence shown here is derived from an EMBL/GenBank/DDBJ whole genome shotgun (WGS) entry which is preliminary data.</text>
</comment>
<keyword evidence="5" id="KW-0997">Cell inner membrane</keyword>
<dbReference type="Gene3D" id="1.10.3730.20">
    <property type="match status" value="1"/>
</dbReference>
<evidence type="ECO:0000256" key="2">
    <source>
        <dbReference type="ARBA" id="ARBA00022448"/>
    </source>
</evidence>
<dbReference type="InterPro" id="IPR037185">
    <property type="entry name" value="EmrE-like"/>
</dbReference>
<keyword evidence="13" id="KW-0732">Signal</keyword>
<evidence type="ECO:0000256" key="12">
    <source>
        <dbReference type="SAM" id="Phobius"/>
    </source>
</evidence>
<keyword evidence="4" id="KW-0444">Lipid biosynthesis</keyword>
<keyword evidence="2" id="KW-0813">Transport</keyword>
<keyword evidence="3" id="KW-1003">Cell membrane</keyword>
<keyword evidence="9 12" id="KW-1133">Transmembrane helix</keyword>
<dbReference type="SUPFAM" id="SSF103481">
    <property type="entry name" value="Multidrug resistance efflux transporter EmrE"/>
    <property type="match status" value="1"/>
</dbReference>
<evidence type="ECO:0000256" key="5">
    <source>
        <dbReference type="ARBA" id="ARBA00022519"/>
    </source>
</evidence>
<keyword evidence="10" id="KW-0443">Lipid metabolism</keyword>
<keyword evidence="7 12" id="KW-0812">Transmembrane</keyword>
<keyword evidence="11 12" id="KW-0472">Membrane</keyword>
<dbReference type="PANTHER" id="PTHR30561:SF23">
    <property type="entry name" value="4-AMINO-4-DEOXY-L-ARABINOSE-PHOSPHOUNDECAPRENOL FLIPPASE SUBUNIT ARNE-RELATED"/>
    <property type="match status" value="1"/>
</dbReference>
<protein>
    <submittedName>
        <fullName evidence="15">Undecaprenyl phosphate-alpha-L-ara4N flippase subunit ArnE</fullName>
    </submittedName>
</protein>
<evidence type="ECO:0000256" key="13">
    <source>
        <dbReference type="SAM" id="SignalP"/>
    </source>
</evidence>
<keyword evidence="6" id="KW-0441">Lipid A biosynthesis</keyword>
<evidence type="ECO:0000256" key="7">
    <source>
        <dbReference type="ARBA" id="ARBA00022692"/>
    </source>
</evidence>
<reference evidence="16" key="2">
    <citation type="submission" date="2023-07" db="EMBL/GenBank/DDBJ databases">
        <title>Genome mining of underrepresented organisms for secondary metabolites.</title>
        <authorList>
            <person name="D'Agostino P.M."/>
        </authorList>
    </citation>
    <scope>NUCLEOTIDE SEQUENCE [LARGE SCALE GENOMIC DNA]</scope>
    <source>
        <strain evidence="16">WS4403</strain>
    </source>
</reference>
<dbReference type="NCBIfam" id="NF011625">
    <property type="entry name" value="PRK15051.1"/>
    <property type="match status" value="1"/>
</dbReference>
<keyword evidence="8" id="KW-0448">Lipopolysaccharide biosynthesis</keyword>
<evidence type="ECO:0000256" key="1">
    <source>
        <dbReference type="ARBA" id="ARBA00004651"/>
    </source>
</evidence>
<comment type="subcellular location">
    <subcellularLocation>
        <location evidence="1">Cell membrane</location>
        <topology evidence="1">Multi-pass membrane protein</topology>
    </subcellularLocation>
</comment>
<evidence type="ECO:0000313" key="15">
    <source>
        <dbReference type="EMBL" id="MBP2171575.1"/>
    </source>
</evidence>
<feature type="transmembrane region" description="Helical" evidence="12">
    <location>
        <begin position="89"/>
        <end position="108"/>
    </location>
</feature>
<dbReference type="InterPro" id="IPR000390">
    <property type="entry name" value="Small_drug/metabolite_transptr"/>
</dbReference>
<feature type="transmembrane region" description="Helical" evidence="12">
    <location>
        <begin position="34"/>
        <end position="56"/>
    </location>
</feature>
<proteinExistence type="predicted"/>
<feature type="chain" id="PRO_5045128678" evidence="13">
    <location>
        <begin position="18"/>
        <end position="109"/>
    </location>
</feature>
<sequence length="109" mass="11935">MKISLLLVLLTSLLTCAGQLCQKQAARQRQRLLLTGWLIGSLVLLGCGMLVWLNVLQRLPVSVAYPMLSVNFILVALAARFIWQERMTNIQWAGTVLIAAGVAVIGIFA</sequence>
<accession>A0ABS4PG05</accession>
<evidence type="ECO:0000313" key="16">
    <source>
        <dbReference type="Proteomes" id="UP001195624"/>
    </source>
</evidence>
<evidence type="ECO:0000259" key="14">
    <source>
        <dbReference type="Pfam" id="PF00892"/>
    </source>
</evidence>
<dbReference type="Proteomes" id="UP001195624">
    <property type="component" value="Unassembled WGS sequence"/>
</dbReference>
<name>A0ABS4PG05_9GAMM</name>
<evidence type="ECO:0000256" key="9">
    <source>
        <dbReference type="ARBA" id="ARBA00022989"/>
    </source>
</evidence>
<feature type="signal peptide" evidence="13">
    <location>
        <begin position="1"/>
        <end position="17"/>
    </location>
</feature>
<evidence type="ECO:0000256" key="6">
    <source>
        <dbReference type="ARBA" id="ARBA00022556"/>
    </source>
</evidence>
<dbReference type="EMBL" id="JAGGMQ010000001">
    <property type="protein sequence ID" value="MBP2171575.1"/>
    <property type="molecule type" value="Genomic_DNA"/>
</dbReference>
<evidence type="ECO:0000256" key="8">
    <source>
        <dbReference type="ARBA" id="ARBA00022985"/>
    </source>
</evidence>
<evidence type="ECO:0000256" key="11">
    <source>
        <dbReference type="ARBA" id="ARBA00023136"/>
    </source>
</evidence>